<dbReference type="SUPFAM" id="SSF51126">
    <property type="entry name" value="Pectin lyase-like"/>
    <property type="match status" value="2"/>
</dbReference>
<accession>A0ABS3QIX5</accession>
<gene>
    <name evidence="3" type="ORF">J4E00_19185</name>
</gene>
<dbReference type="Proteomes" id="UP000664369">
    <property type="component" value="Unassembled WGS sequence"/>
</dbReference>
<comment type="caution">
    <text evidence="3">The sequence shown here is derived from an EMBL/GenBank/DDBJ whole genome shotgun (WGS) entry which is preliminary data.</text>
</comment>
<dbReference type="RefSeq" id="WP_208176891.1">
    <property type="nucleotide sequence ID" value="NZ_JAGETZ010000010.1"/>
</dbReference>
<dbReference type="InterPro" id="IPR011050">
    <property type="entry name" value="Pectin_lyase_fold/virulence"/>
</dbReference>
<sequence>MRIFTYLSGAILAFGALASRPAFAQNSSALIQISAQGRLQYVPDNRGNTVPDFSAVGYRNGEAAIPTVPVAVMLAPATGDNRARIQAAIDQVSALPLNASGFRGAVLLTAGAYPVNGSLVVRASGVVLRGQGAGPTGTKLLATLRQQHTLVEFMGAGRASVQGSSSKAITNSYLPIGARTCTVANGHTFAVGDLVVLRRAPNQAWISLLGMDTLHAQDSTCVDWTPSSYTIDFKRKVTAVSGNTITLDAPVVDPIDQTYATGYLLKYTWTGKIENVGIENLQLDSEYSSPTDEQHGWDGVDFTNAQNGWVRDVEVYHFGFAAVRVLTSSAFISVLNSKCFDAIALTMGERKYSFCIEGQRNLVMDCFTRLGRHDFMTGARVAGPNAFVRSTATQQLNIAGPHGRWATGTLYDNLVGDGPLNLENRLTSGTGHGWAGAQNMLWNCTAATATVQSPPGHVNWSVGTHAVVTGAGIFFTGPGYVESTGTFVAPQSLYDRQLCERLGGTGCATVTANQSAVAEEQVIVYPNPVSSKVTVYFSGSKGQLMLTDTIGRVVREQADFEPGIWSLGKLAAGTYLLRVTTAEGKVFTRKLVRLE</sequence>
<feature type="signal peptide" evidence="1">
    <location>
        <begin position="1"/>
        <end position="24"/>
    </location>
</feature>
<keyword evidence="1" id="KW-0732">Signal</keyword>
<proteinExistence type="predicted"/>
<evidence type="ECO:0000256" key="1">
    <source>
        <dbReference type="SAM" id="SignalP"/>
    </source>
</evidence>
<reference evidence="3 4" key="1">
    <citation type="submission" date="2021-03" db="EMBL/GenBank/DDBJ databases">
        <authorList>
            <person name="Kim M.K."/>
        </authorList>
    </citation>
    <scope>NUCLEOTIDE SEQUENCE [LARGE SCALE GENOMIC DNA]</scope>
    <source>
        <strain evidence="3 4">BT442</strain>
    </source>
</reference>
<evidence type="ECO:0000313" key="3">
    <source>
        <dbReference type="EMBL" id="MBO2011195.1"/>
    </source>
</evidence>
<dbReference type="InterPro" id="IPR012334">
    <property type="entry name" value="Pectin_lyas_fold"/>
</dbReference>
<dbReference type="Pfam" id="PF18962">
    <property type="entry name" value="Por_Secre_tail"/>
    <property type="match status" value="1"/>
</dbReference>
<dbReference type="InterPro" id="IPR026444">
    <property type="entry name" value="Secre_tail"/>
</dbReference>
<name>A0ABS3QIX5_9BACT</name>
<feature type="chain" id="PRO_5047053230" evidence="1">
    <location>
        <begin position="25"/>
        <end position="595"/>
    </location>
</feature>
<evidence type="ECO:0000259" key="2">
    <source>
        <dbReference type="Pfam" id="PF18962"/>
    </source>
</evidence>
<dbReference type="EMBL" id="JAGETZ010000010">
    <property type="protein sequence ID" value="MBO2011195.1"/>
    <property type="molecule type" value="Genomic_DNA"/>
</dbReference>
<organism evidence="3 4">
    <name type="scientific">Hymenobacter negativus</name>
    <dbReference type="NCBI Taxonomy" id="2795026"/>
    <lineage>
        <taxon>Bacteria</taxon>
        <taxon>Pseudomonadati</taxon>
        <taxon>Bacteroidota</taxon>
        <taxon>Cytophagia</taxon>
        <taxon>Cytophagales</taxon>
        <taxon>Hymenobacteraceae</taxon>
        <taxon>Hymenobacter</taxon>
    </lineage>
</organism>
<feature type="domain" description="Secretion system C-terminal sorting" evidence="2">
    <location>
        <begin position="524"/>
        <end position="592"/>
    </location>
</feature>
<dbReference type="Gene3D" id="2.160.20.10">
    <property type="entry name" value="Single-stranded right-handed beta-helix, Pectin lyase-like"/>
    <property type="match status" value="2"/>
</dbReference>
<dbReference type="NCBIfam" id="TIGR04183">
    <property type="entry name" value="Por_Secre_tail"/>
    <property type="match status" value="1"/>
</dbReference>
<keyword evidence="4" id="KW-1185">Reference proteome</keyword>
<evidence type="ECO:0000313" key="4">
    <source>
        <dbReference type="Proteomes" id="UP000664369"/>
    </source>
</evidence>
<protein>
    <submittedName>
        <fullName evidence="3">T9SS type A sorting domain-containing protein</fullName>
    </submittedName>
</protein>